<evidence type="ECO:0008006" key="3">
    <source>
        <dbReference type="Google" id="ProtNLM"/>
    </source>
</evidence>
<dbReference type="InParanoid" id="C7PXT9"/>
<evidence type="ECO:0000313" key="1">
    <source>
        <dbReference type="EMBL" id="ACU73399.1"/>
    </source>
</evidence>
<proteinExistence type="predicted"/>
<sequence length="188" mass="19883">MMKRNDALVLGSAVTCQDDARAELSGLVIDSTTLRLSSIVVGGTVEPARLVPFELISGLDRDTTRISCTAASIQGLPPAETGKVLDVTENTGGWGLLSLIYATDSLPQTYLRARERVLASDGAVGRVHGCTIDVRKFPGQLTALLVNVGDAVEDRVIAAPTRAVTSMKGLVVLDMTKHTARALPRFAP</sequence>
<dbReference type="AlphaFoldDB" id="C7PXT9"/>
<protein>
    <recommendedName>
        <fullName evidence="3">PRC-barrel domain-containing protein</fullName>
    </recommendedName>
</protein>
<accession>C7PXT9</accession>
<dbReference type="HOGENOM" id="CLU_1438694_0_0_11"/>
<organism evidence="1 2">
    <name type="scientific">Catenulispora acidiphila (strain DSM 44928 / JCM 14897 / NBRC 102108 / NRRL B-24433 / ID139908)</name>
    <dbReference type="NCBI Taxonomy" id="479433"/>
    <lineage>
        <taxon>Bacteria</taxon>
        <taxon>Bacillati</taxon>
        <taxon>Actinomycetota</taxon>
        <taxon>Actinomycetes</taxon>
        <taxon>Catenulisporales</taxon>
        <taxon>Catenulisporaceae</taxon>
        <taxon>Catenulispora</taxon>
    </lineage>
</organism>
<dbReference type="Proteomes" id="UP000000851">
    <property type="component" value="Chromosome"/>
</dbReference>
<gene>
    <name evidence="1" type="ordered locus">Caci_4536</name>
</gene>
<evidence type="ECO:0000313" key="2">
    <source>
        <dbReference type="Proteomes" id="UP000000851"/>
    </source>
</evidence>
<dbReference type="EMBL" id="CP001700">
    <property type="protein sequence ID" value="ACU73399.1"/>
    <property type="molecule type" value="Genomic_DNA"/>
</dbReference>
<dbReference type="OrthoDB" id="510842at2"/>
<dbReference type="RefSeq" id="WP_015793128.1">
    <property type="nucleotide sequence ID" value="NC_013131.1"/>
</dbReference>
<keyword evidence="2" id="KW-1185">Reference proteome</keyword>
<dbReference type="STRING" id="479433.Caci_4536"/>
<reference evidence="1 2" key="1">
    <citation type="journal article" date="2009" name="Stand. Genomic Sci.">
        <title>Complete genome sequence of Catenulispora acidiphila type strain (ID 139908).</title>
        <authorList>
            <person name="Copeland A."/>
            <person name="Lapidus A."/>
            <person name="Glavina Del Rio T."/>
            <person name="Nolan M."/>
            <person name="Lucas S."/>
            <person name="Chen F."/>
            <person name="Tice H."/>
            <person name="Cheng J.F."/>
            <person name="Bruce D."/>
            <person name="Goodwin L."/>
            <person name="Pitluck S."/>
            <person name="Mikhailova N."/>
            <person name="Pati A."/>
            <person name="Ivanova N."/>
            <person name="Mavromatis K."/>
            <person name="Chen A."/>
            <person name="Palaniappan K."/>
            <person name="Chain P."/>
            <person name="Land M."/>
            <person name="Hauser L."/>
            <person name="Chang Y.J."/>
            <person name="Jeffries C.D."/>
            <person name="Chertkov O."/>
            <person name="Brettin T."/>
            <person name="Detter J.C."/>
            <person name="Han C."/>
            <person name="Ali Z."/>
            <person name="Tindall B.J."/>
            <person name="Goker M."/>
            <person name="Bristow J."/>
            <person name="Eisen J.A."/>
            <person name="Markowitz V."/>
            <person name="Hugenholtz P."/>
            <person name="Kyrpides N.C."/>
            <person name="Klenk H.P."/>
        </authorList>
    </citation>
    <scope>NUCLEOTIDE SEQUENCE [LARGE SCALE GENOMIC DNA]</scope>
    <source>
        <strain evidence="2">DSM 44928 / JCM 14897 / NBRC 102108 / NRRL B-24433 / ID139908</strain>
    </source>
</reference>
<dbReference type="KEGG" id="cai:Caci_4536"/>
<name>C7PXT9_CATAD</name>